<dbReference type="EMBL" id="KR029606">
    <property type="protein sequence ID" value="AKH48590.1"/>
    <property type="molecule type" value="Genomic_DNA"/>
</dbReference>
<reference evidence="1" key="2">
    <citation type="submission" date="2015-03" db="EMBL/GenBank/DDBJ databases">
        <authorList>
            <person name="Chow C.-E.T."/>
            <person name="Winget D.M."/>
            <person name="White R.A.III."/>
            <person name="Hallam S.J."/>
            <person name="Suttle C.A."/>
        </authorList>
    </citation>
    <scope>NUCLEOTIDE SEQUENCE</scope>
    <source>
        <strain evidence="1">Oxic1_11</strain>
    </source>
</reference>
<accession>A0A0F7L9L7</accession>
<proteinExistence type="predicted"/>
<reference evidence="1" key="1">
    <citation type="journal article" date="2015" name="Front. Microbiol.">
        <title>Combining genomic sequencing methods to explore viral diversity and reveal potential virus-host interactions.</title>
        <authorList>
            <person name="Chow C.E."/>
            <person name="Winget D.M."/>
            <person name="White R.A.III."/>
            <person name="Hallam S.J."/>
            <person name="Suttle C.A."/>
        </authorList>
    </citation>
    <scope>NUCLEOTIDE SEQUENCE</scope>
    <source>
        <strain evidence="1">Oxic1_11</strain>
    </source>
</reference>
<sequence>MLMDLLYKVLILDLNVILYNHLHLRHLKFLYQHLHLHLLLDNLLMLKDQFLLLQ</sequence>
<evidence type="ECO:0000313" key="1">
    <source>
        <dbReference type="EMBL" id="AKH48590.1"/>
    </source>
</evidence>
<name>A0A0F7L9L7_9VIRU</name>
<organism evidence="1">
    <name type="scientific">uncultured marine virus</name>
    <dbReference type="NCBI Taxonomy" id="186617"/>
    <lineage>
        <taxon>Viruses</taxon>
        <taxon>environmental samples</taxon>
    </lineage>
</organism>
<protein>
    <submittedName>
        <fullName evidence="1">Uncharacterized protein</fullName>
    </submittedName>
</protein>